<proteinExistence type="predicted"/>
<reference evidence="2" key="1">
    <citation type="journal article" date="2020" name="Cell">
        <title>Large-Scale Comparative Analyses of Tick Genomes Elucidate Their Genetic Diversity and Vector Capacities.</title>
        <authorList>
            <consortium name="Tick Genome and Microbiome Consortium (TIGMIC)"/>
            <person name="Jia N."/>
            <person name="Wang J."/>
            <person name="Shi W."/>
            <person name="Du L."/>
            <person name="Sun Y."/>
            <person name="Zhan W."/>
            <person name="Jiang J.F."/>
            <person name="Wang Q."/>
            <person name="Zhang B."/>
            <person name="Ji P."/>
            <person name="Bell-Sakyi L."/>
            <person name="Cui X.M."/>
            <person name="Yuan T.T."/>
            <person name="Jiang B.G."/>
            <person name="Yang W.F."/>
            <person name="Lam T.T."/>
            <person name="Chang Q.C."/>
            <person name="Ding S.J."/>
            <person name="Wang X.J."/>
            <person name="Zhu J.G."/>
            <person name="Ruan X.D."/>
            <person name="Zhao L."/>
            <person name="Wei J.T."/>
            <person name="Ye R.Z."/>
            <person name="Que T.C."/>
            <person name="Du C.H."/>
            <person name="Zhou Y.H."/>
            <person name="Cheng J.X."/>
            <person name="Dai P.F."/>
            <person name="Guo W.B."/>
            <person name="Han X.H."/>
            <person name="Huang E.J."/>
            <person name="Li L.F."/>
            <person name="Wei W."/>
            <person name="Gao Y.C."/>
            <person name="Liu J.Z."/>
            <person name="Shao H.Z."/>
            <person name="Wang X."/>
            <person name="Wang C.C."/>
            <person name="Yang T.C."/>
            <person name="Huo Q.B."/>
            <person name="Li W."/>
            <person name="Chen H.Y."/>
            <person name="Chen S.E."/>
            <person name="Zhou L.G."/>
            <person name="Ni X.B."/>
            <person name="Tian J.H."/>
            <person name="Sheng Y."/>
            <person name="Liu T."/>
            <person name="Pan Y.S."/>
            <person name="Xia L.Y."/>
            <person name="Li J."/>
            <person name="Zhao F."/>
            <person name="Cao W.C."/>
        </authorList>
    </citation>
    <scope>NUCLEOTIDE SEQUENCE</scope>
    <source>
        <strain evidence="2">Rsan-2018</strain>
    </source>
</reference>
<reference evidence="2" key="2">
    <citation type="submission" date="2021-09" db="EMBL/GenBank/DDBJ databases">
        <authorList>
            <person name="Jia N."/>
            <person name="Wang J."/>
            <person name="Shi W."/>
            <person name="Du L."/>
            <person name="Sun Y."/>
            <person name="Zhan W."/>
            <person name="Jiang J."/>
            <person name="Wang Q."/>
            <person name="Zhang B."/>
            <person name="Ji P."/>
            <person name="Sakyi L.B."/>
            <person name="Cui X."/>
            <person name="Yuan T."/>
            <person name="Jiang B."/>
            <person name="Yang W."/>
            <person name="Lam T.T.-Y."/>
            <person name="Chang Q."/>
            <person name="Ding S."/>
            <person name="Wang X."/>
            <person name="Zhu J."/>
            <person name="Ruan X."/>
            <person name="Zhao L."/>
            <person name="Wei J."/>
            <person name="Que T."/>
            <person name="Du C."/>
            <person name="Cheng J."/>
            <person name="Dai P."/>
            <person name="Han X."/>
            <person name="Huang E."/>
            <person name="Gao Y."/>
            <person name="Liu J."/>
            <person name="Shao H."/>
            <person name="Ye R."/>
            <person name="Li L."/>
            <person name="Wei W."/>
            <person name="Wang X."/>
            <person name="Wang C."/>
            <person name="Huo Q."/>
            <person name="Li W."/>
            <person name="Guo W."/>
            <person name="Chen H."/>
            <person name="Chen S."/>
            <person name="Zhou L."/>
            <person name="Zhou L."/>
            <person name="Ni X."/>
            <person name="Tian J."/>
            <person name="Zhou Y."/>
            <person name="Sheng Y."/>
            <person name="Liu T."/>
            <person name="Pan Y."/>
            <person name="Xia L."/>
            <person name="Li J."/>
            <person name="Zhao F."/>
            <person name="Cao W."/>
        </authorList>
    </citation>
    <scope>NUCLEOTIDE SEQUENCE</scope>
    <source>
        <strain evidence="2">Rsan-2018</strain>
        <tissue evidence="2">Larvae</tissue>
    </source>
</reference>
<feature type="compositionally biased region" description="Basic and acidic residues" evidence="1">
    <location>
        <begin position="414"/>
        <end position="432"/>
    </location>
</feature>
<organism evidence="2 3">
    <name type="scientific">Rhipicephalus sanguineus</name>
    <name type="common">Brown dog tick</name>
    <name type="synonym">Ixodes sanguineus</name>
    <dbReference type="NCBI Taxonomy" id="34632"/>
    <lineage>
        <taxon>Eukaryota</taxon>
        <taxon>Metazoa</taxon>
        <taxon>Ecdysozoa</taxon>
        <taxon>Arthropoda</taxon>
        <taxon>Chelicerata</taxon>
        <taxon>Arachnida</taxon>
        <taxon>Acari</taxon>
        <taxon>Parasitiformes</taxon>
        <taxon>Ixodida</taxon>
        <taxon>Ixodoidea</taxon>
        <taxon>Ixodidae</taxon>
        <taxon>Rhipicephalinae</taxon>
        <taxon>Rhipicephalus</taxon>
        <taxon>Rhipicephalus</taxon>
    </lineage>
</organism>
<protein>
    <submittedName>
        <fullName evidence="2">Uncharacterized protein</fullName>
    </submittedName>
</protein>
<dbReference type="AlphaFoldDB" id="A0A9D4SNY8"/>
<feature type="compositionally biased region" description="Basic and acidic residues" evidence="1">
    <location>
        <begin position="63"/>
        <end position="89"/>
    </location>
</feature>
<feature type="region of interest" description="Disordered" evidence="1">
    <location>
        <begin position="63"/>
        <end position="119"/>
    </location>
</feature>
<gene>
    <name evidence="2" type="ORF">HPB52_009817</name>
</gene>
<evidence type="ECO:0000313" key="3">
    <source>
        <dbReference type="Proteomes" id="UP000821837"/>
    </source>
</evidence>
<name>A0A9D4SNY8_RHISA</name>
<accession>A0A9D4SNY8</accession>
<dbReference type="Proteomes" id="UP000821837">
    <property type="component" value="Chromosome 8"/>
</dbReference>
<sequence>MTWPAKPPHVREAALVGRAETDSLLTPHIQDYMQGKDGSPACEACAGFPHKAEVLWNYQLRRRAESGDSDPGQKNKQEPVEETGEKVQDSPEETAAESPPTLDAWGVPDSLDGASSTTVEVVSVEGEDMQPEDFTNDAGRCDVRRRNITKTSEGISGLKRTMLRDAAAPTGAPGDSKWKGERTIRQIANASRLPRLPAEDYKVIVRPRGGLSVSEHRQARIYCCLRNAAGVGREAAEEDSICINYKQNIVVVGTPSEERARRYGAITKIRVGEQEHEASAYRAAPENTSKGLIRGISQEESSEDIIRLFENTLTFAANVGGWDTERTFAPTQTKKYAEDAAWQIRRKNTSVRQDVSYADKVTLREIDAARQNTRYRIWSGEDAGSDEEEEKWRPKHHTASTTTTNELAKQRARTPRDEKANEQKAHPRDHTRGTVRKSPVAGPALRAPATPVPASMSAETPPHKRRAKENADEQTDSAIGELKGMFQEMSVGLQQQFMQMRADLQQQITQMRVEMSQRFDALEGRVAQLENVSKDARPAGARPVKSKPYSRPAAAENSCIENSSSQHGAT</sequence>
<dbReference type="VEuPathDB" id="VectorBase:RSAN_050886"/>
<feature type="compositionally biased region" description="Polar residues" evidence="1">
    <location>
        <begin position="559"/>
        <end position="570"/>
    </location>
</feature>
<dbReference type="EMBL" id="JABSTV010001254">
    <property type="protein sequence ID" value="KAH7939279.1"/>
    <property type="molecule type" value="Genomic_DNA"/>
</dbReference>
<feature type="region of interest" description="Disordered" evidence="1">
    <location>
        <begin position="381"/>
        <end position="474"/>
    </location>
</feature>
<evidence type="ECO:0000256" key="1">
    <source>
        <dbReference type="SAM" id="MobiDB-lite"/>
    </source>
</evidence>
<keyword evidence="3" id="KW-1185">Reference proteome</keyword>
<feature type="region of interest" description="Disordered" evidence="1">
    <location>
        <begin position="530"/>
        <end position="570"/>
    </location>
</feature>
<comment type="caution">
    <text evidence="2">The sequence shown here is derived from an EMBL/GenBank/DDBJ whole genome shotgun (WGS) entry which is preliminary data.</text>
</comment>
<evidence type="ECO:0000313" key="2">
    <source>
        <dbReference type="EMBL" id="KAH7939279.1"/>
    </source>
</evidence>